<dbReference type="PIRSF" id="PIRSF000097">
    <property type="entry name" value="AKR"/>
    <property type="match status" value="1"/>
</dbReference>
<dbReference type="PROSITE" id="PS00798">
    <property type="entry name" value="ALDOKETO_REDUCTASE_1"/>
    <property type="match status" value="1"/>
</dbReference>
<dbReference type="FunFam" id="3.20.20.100:FF:000015">
    <property type="entry name" value="Oxidoreductase, aldo/keto reductase family"/>
    <property type="match status" value="1"/>
</dbReference>
<dbReference type="SUPFAM" id="SSF51430">
    <property type="entry name" value="NAD(P)-linked oxidoreductase"/>
    <property type="match status" value="1"/>
</dbReference>
<dbReference type="InterPro" id="IPR018170">
    <property type="entry name" value="Aldo/ket_reductase_CS"/>
</dbReference>
<reference evidence="9" key="1">
    <citation type="submission" date="2015-04" db="EMBL/GenBank/DDBJ databases">
        <authorList>
            <person name="Schardt J."/>
            <person name="Mueller-Herbst S."/>
            <person name="Scherer S."/>
            <person name="Huptas C."/>
        </authorList>
    </citation>
    <scope>NUCLEOTIDE SEQUENCE [LARGE SCALE GENOMIC DNA]</scope>
    <source>
        <strain evidence="9">Kiel-L1</strain>
    </source>
</reference>
<proteinExistence type="inferred from homology"/>
<evidence type="ECO:0000256" key="5">
    <source>
        <dbReference type="PIRSR" id="PIRSR000097-2"/>
    </source>
</evidence>
<evidence type="ECO:0000256" key="4">
    <source>
        <dbReference type="PIRSR" id="PIRSR000097-1"/>
    </source>
</evidence>
<keyword evidence="3" id="KW-0560">Oxidoreductase</keyword>
<evidence type="ECO:0000259" key="7">
    <source>
        <dbReference type="Pfam" id="PF00248"/>
    </source>
</evidence>
<dbReference type="CDD" id="cd19071">
    <property type="entry name" value="AKR_AKR1-5-like"/>
    <property type="match status" value="1"/>
</dbReference>
<dbReference type="Proteomes" id="UP000257055">
    <property type="component" value="Unassembled WGS sequence"/>
</dbReference>
<comment type="similarity">
    <text evidence="1">Belongs to the aldo/keto reductase family.</text>
</comment>
<organism evidence="8 9">
    <name type="scientific">Listeria kieliensis</name>
    <dbReference type="NCBI Taxonomy" id="1621700"/>
    <lineage>
        <taxon>Bacteria</taxon>
        <taxon>Bacillati</taxon>
        <taxon>Bacillota</taxon>
        <taxon>Bacilli</taxon>
        <taxon>Bacillales</taxon>
        <taxon>Listeriaceae</taxon>
        <taxon>Listeria</taxon>
    </lineage>
</organism>
<gene>
    <name evidence="8" type="ORF">UR08_10800</name>
</gene>
<dbReference type="RefSeq" id="WP_115753651.1">
    <property type="nucleotide sequence ID" value="NZ_LARY01000002.1"/>
</dbReference>
<evidence type="ECO:0000313" key="8">
    <source>
        <dbReference type="EMBL" id="RDX01393.1"/>
    </source>
</evidence>
<dbReference type="PRINTS" id="PR00069">
    <property type="entry name" value="ALDKETRDTASE"/>
</dbReference>
<feature type="site" description="Lowers pKa of active site Tyr" evidence="6">
    <location>
        <position position="78"/>
    </location>
</feature>
<feature type="domain" description="NADP-dependent oxidoreductase" evidence="7">
    <location>
        <begin position="24"/>
        <end position="261"/>
    </location>
</feature>
<evidence type="ECO:0000313" key="9">
    <source>
        <dbReference type="Proteomes" id="UP000257055"/>
    </source>
</evidence>
<dbReference type="InterPro" id="IPR036812">
    <property type="entry name" value="NAD(P)_OxRdtase_dom_sf"/>
</dbReference>
<protein>
    <submittedName>
        <fullName evidence="8">Glyoxal reductase</fullName>
    </submittedName>
</protein>
<dbReference type="GO" id="GO:0016616">
    <property type="term" value="F:oxidoreductase activity, acting on the CH-OH group of donors, NAD or NADP as acceptor"/>
    <property type="evidence" value="ECO:0007669"/>
    <property type="project" value="UniProtKB-ARBA"/>
</dbReference>
<dbReference type="PANTHER" id="PTHR43827:SF3">
    <property type="entry name" value="NADP-DEPENDENT OXIDOREDUCTASE DOMAIN-CONTAINING PROTEIN"/>
    <property type="match status" value="1"/>
</dbReference>
<dbReference type="EMBL" id="LARY01000002">
    <property type="protein sequence ID" value="RDX01393.1"/>
    <property type="molecule type" value="Genomic_DNA"/>
</dbReference>
<evidence type="ECO:0000256" key="1">
    <source>
        <dbReference type="ARBA" id="ARBA00007905"/>
    </source>
</evidence>
<comment type="caution">
    <text evidence="8">The sequence shown here is derived from an EMBL/GenBank/DDBJ whole genome shotgun (WGS) entry which is preliminary data.</text>
</comment>
<evidence type="ECO:0000256" key="3">
    <source>
        <dbReference type="ARBA" id="ARBA00023002"/>
    </source>
</evidence>
<dbReference type="PANTHER" id="PTHR43827">
    <property type="entry name" value="2,5-DIKETO-D-GLUCONIC ACID REDUCTASE"/>
    <property type="match status" value="1"/>
</dbReference>
<dbReference type="InterPro" id="IPR023210">
    <property type="entry name" value="NADP_OxRdtase_dom"/>
</dbReference>
<keyword evidence="9" id="KW-1185">Reference proteome</keyword>
<name>A0A3D8TRM7_9LIST</name>
<accession>A0A3D8TRM7</accession>
<dbReference type="Pfam" id="PF00248">
    <property type="entry name" value="Aldo_ket_red"/>
    <property type="match status" value="1"/>
</dbReference>
<feature type="binding site" evidence="5">
    <location>
        <position position="111"/>
    </location>
    <ligand>
        <name>substrate</name>
    </ligand>
</feature>
<dbReference type="InterPro" id="IPR020471">
    <property type="entry name" value="AKR"/>
</dbReference>
<feature type="active site" description="Proton donor" evidence="4">
    <location>
        <position position="53"/>
    </location>
</feature>
<dbReference type="AlphaFoldDB" id="A0A3D8TRM7"/>
<keyword evidence="2" id="KW-0521">NADP</keyword>
<sequence length="282" mass="33129">MKSFTDKVRLNNGVLMPRHGFGAYKLVDENELHRSLEAAALAGYRLFDTAQFYHNEKYIGDFFRSSNLNREDYFITTKVWNTEQGYDKTLKAFENSLKRLKVDYIDLYLVHWPKIEPFFETWKALERLYDKGLIRAIGVSNFEAHHLDRLMTKANVLPAVDQLETHPYFPNHLLHRYLEELGIVHQAWSPLGRGVALKEPALKKIGKKYGKTPAQVILRWHVQNDISIIPKSEKPERIRENAEIYDFELSREEMLIIQKLNRGERVSHAPDVVYVRTEPEEF</sequence>
<dbReference type="Gene3D" id="3.20.20.100">
    <property type="entry name" value="NADP-dependent oxidoreductase domain"/>
    <property type="match status" value="1"/>
</dbReference>
<dbReference type="PROSITE" id="PS00062">
    <property type="entry name" value="ALDOKETO_REDUCTASE_2"/>
    <property type="match status" value="1"/>
</dbReference>
<evidence type="ECO:0000256" key="6">
    <source>
        <dbReference type="PIRSR" id="PIRSR000097-3"/>
    </source>
</evidence>
<evidence type="ECO:0000256" key="2">
    <source>
        <dbReference type="ARBA" id="ARBA00022857"/>
    </source>
</evidence>